<keyword evidence="1" id="KW-0472">Membrane</keyword>
<protein>
    <submittedName>
        <fullName evidence="3">Uncharacterized protein</fullName>
    </submittedName>
</protein>
<name>A0ABP1RFW8_9HEXA</name>
<keyword evidence="4" id="KW-1185">Reference proteome</keyword>
<sequence>MHRFLHISLGLMRIALFLFKESSPTSICNETPNQVNGNFANVECVNKSHFLFAALHCKFSYFLLFEFILYLPLLFEAYGLAILYIYRPNYSGRTLTCIFVNFNNADQLMSRLDKASQQSCSC</sequence>
<dbReference type="EMBL" id="CAXLJM020000072">
    <property type="protein sequence ID" value="CAL8127105.1"/>
    <property type="molecule type" value="Genomic_DNA"/>
</dbReference>
<evidence type="ECO:0000256" key="1">
    <source>
        <dbReference type="SAM" id="Phobius"/>
    </source>
</evidence>
<dbReference type="Proteomes" id="UP001642540">
    <property type="component" value="Unassembled WGS sequence"/>
</dbReference>
<feature type="signal peptide" evidence="2">
    <location>
        <begin position="1"/>
        <end position="24"/>
    </location>
</feature>
<keyword evidence="1" id="KW-0812">Transmembrane</keyword>
<comment type="caution">
    <text evidence="3">The sequence shown here is derived from an EMBL/GenBank/DDBJ whole genome shotgun (WGS) entry which is preliminary data.</text>
</comment>
<feature type="chain" id="PRO_5045824164" evidence="2">
    <location>
        <begin position="25"/>
        <end position="122"/>
    </location>
</feature>
<evidence type="ECO:0000313" key="3">
    <source>
        <dbReference type="EMBL" id="CAL8127105.1"/>
    </source>
</evidence>
<gene>
    <name evidence="3" type="ORF">ODALV1_LOCUS21696</name>
</gene>
<keyword evidence="2" id="KW-0732">Signal</keyword>
<evidence type="ECO:0000256" key="2">
    <source>
        <dbReference type="SAM" id="SignalP"/>
    </source>
</evidence>
<keyword evidence="1" id="KW-1133">Transmembrane helix</keyword>
<proteinExistence type="predicted"/>
<organism evidence="3 4">
    <name type="scientific">Orchesella dallaii</name>
    <dbReference type="NCBI Taxonomy" id="48710"/>
    <lineage>
        <taxon>Eukaryota</taxon>
        <taxon>Metazoa</taxon>
        <taxon>Ecdysozoa</taxon>
        <taxon>Arthropoda</taxon>
        <taxon>Hexapoda</taxon>
        <taxon>Collembola</taxon>
        <taxon>Entomobryomorpha</taxon>
        <taxon>Entomobryoidea</taxon>
        <taxon>Orchesellidae</taxon>
        <taxon>Orchesellinae</taxon>
        <taxon>Orchesella</taxon>
    </lineage>
</organism>
<feature type="transmembrane region" description="Helical" evidence="1">
    <location>
        <begin position="59"/>
        <end position="86"/>
    </location>
</feature>
<reference evidence="3 4" key="1">
    <citation type="submission" date="2024-08" db="EMBL/GenBank/DDBJ databases">
        <authorList>
            <person name="Cucini C."/>
            <person name="Frati F."/>
        </authorList>
    </citation>
    <scope>NUCLEOTIDE SEQUENCE [LARGE SCALE GENOMIC DNA]</scope>
</reference>
<evidence type="ECO:0000313" key="4">
    <source>
        <dbReference type="Proteomes" id="UP001642540"/>
    </source>
</evidence>
<accession>A0ABP1RFW8</accession>